<dbReference type="AlphaFoldDB" id="A0A5B8KVT0"/>
<dbReference type="Proteomes" id="UP000321389">
    <property type="component" value="Chromosome"/>
</dbReference>
<dbReference type="InterPro" id="IPR031723">
    <property type="entry name" value="DMSP_lyase"/>
</dbReference>
<dbReference type="EMBL" id="CP042301">
    <property type="protein sequence ID" value="QDY99678.2"/>
    <property type="molecule type" value="Genomic_DNA"/>
</dbReference>
<dbReference type="KEGG" id="niy:FQ775_04425"/>
<accession>A0A5B8KVT0</accession>
<sequence length="208" mass="22222">MIAIEQTADIPEIQLAGAVARFVSVAATAYAAAGVSAAEHLRSLAFAPVRAAVTQPPAVASIGTAIEAAPAGDLALTLAECASRLVWSTGTLPRPASIEGGYAFVEIVGPDGLAFSDQVRFGLYLQAPERFYPPHDHEAEEFYFVLSGDAEWQRNDGAFEKRSPGTLVHHAPWDRHAMRTGQTPLLAMWLWTGNLDMGTYRIDADSAA</sequence>
<dbReference type="SUPFAM" id="SSF51182">
    <property type="entry name" value="RmlC-like cupins"/>
    <property type="match status" value="1"/>
</dbReference>
<dbReference type="GO" id="GO:0047869">
    <property type="term" value="F:dimethylpropiothetin dethiomethylase activity"/>
    <property type="evidence" value="ECO:0007669"/>
    <property type="project" value="InterPro"/>
</dbReference>
<dbReference type="Pfam" id="PF16867">
    <property type="entry name" value="DMSP_lyase"/>
    <property type="match status" value="1"/>
</dbReference>
<name>A0A5B8KVT0_9HYPH</name>
<dbReference type="Gene3D" id="2.60.120.10">
    <property type="entry name" value="Jelly Rolls"/>
    <property type="match status" value="1"/>
</dbReference>
<dbReference type="RefSeq" id="WP_167812763.1">
    <property type="nucleotide sequence ID" value="NZ_CP042301.2"/>
</dbReference>
<keyword evidence="2" id="KW-1185">Reference proteome</keyword>
<organism evidence="1 2">
    <name type="scientific">Nitratireductor mangrovi</name>
    <dbReference type="NCBI Taxonomy" id="2599600"/>
    <lineage>
        <taxon>Bacteria</taxon>
        <taxon>Pseudomonadati</taxon>
        <taxon>Pseudomonadota</taxon>
        <taxon>Alphaproteobacteria</taxon>
        <taxon>Hyphomicrobiales</taxon>
        <taxon>Phyllobacteriaceae</taxon>
        <taxon>Nitratireductor</taxon>
    </lineage>
</organism>
<gene>
    <name evidence="1" type="ORF">FQ775_04425</name>
</gene>
<proteinExistence type="predicted"/>
<protein>
    <submittedName>
        <fullName evidence="1">Cupin domain-containing protein</fullName>
    </submittedName>
</protein>
<dbReference type="InterPro" id="IPR014710">
    <property type="entry name" value="RmlC-like_jellyroll"/>
</dbReference>
<reference evidence="1" key="1">
    <citation type="submission" date="2020-04" db="EMBL/GenBank/DDBJ databases">
        <title>Nitratireductor sp. nov. isolated from mangrove soil.</title>
        <authorList>
            <person name="Ye Y."/>
        </authorList>
    </citation>
    <scope>NUCLEOTIDE SEQUENCE</scope>
    <source>
        <strain evidence="1">SY7</strain>
    </source>
</reference>
<dbReference type="InterPro" id="IPR011051">
    <property type="entry name" value="RmlC_Cupin_sf"/>
</dbReference>
<evidence type="ECO:0000313" key="1">
    <source>
        <dbReference type="EMBL" id="QDY99678.2"/>
    </source>
</evidence>
<evidence type="ECO:0000313" key="2">
    <source>
        <dbReference type="Proteomes" id="UP000321389"/>
    </source>
</evidence>